<dbReference type="GO" id="GO:0003700">
    <property type="term" value="F:DNA-binding transcription factor activity"/>
    <property type="evidence" value="ECO:0007669"/>
    <property type="project" value="TreeGrafter"/>
</dbReference>
<dbReference type="RefSeq" id="WP_006876359.1">
    <property type="nucleotide sequence ID" value="NZ_CABIWA010000001.1"/>
</dbReference>
<dbReference type="InterPro" id="IPR000944">
    <property type="entry name" value="Tscrpt_reg_Rrf2"/>
</dbReference>
<dbReference type="PROSITE" id="PS01332">
    <property type="entry name" value="HTH_RRF2_1"/>
    <property type="match status" value="1"/>
</dbReference>
<protein>
    <submittedName>
        <fullName evidence="1">Iron-responsive transcriptional regulator</fullName>
    </submittedName>
    <submittedName>
        <fullName evidence="2">Rrf2 family transcriptional regulator</fullName>
    </submittedName>
</protein>
<dbReference type="PANTHER" id="PTHR33221">
    <property type="entry name" value="WINGED HELIX-TURN-HELIX TRANSCRIPTIONAL REGULATOR, RRF2 FAMILY"/>
    <property type="match status" value="1"/>
</dbReference>
<evidence type="ECO:0000313" key="4">
    <source>
        <dbReference type="Proteomes" id="UP000095765"/>
    </source>
</evidence>
<evidence type="ECO:0000313" key="6">
    <source>
        <dbReference type="Proteomes" id="UP000260828"/>
    </source>
</evidence>
<dbReference type="PANTHER" id="PTHR33221:SF2">
    <property type="entry name" value="TRANSCRIPTIONAL REGULATOR"/>
    <property type="match status" value="1"/>
</dbReference>
<dbReference type="InterPro" id="IPR030489">
    <property type="entry name" value="TR_Rrf2-type_CS"/>
</dbReference>
<organism evidence="1 4">
    <name type="scientific">Anaerotruncus colihominis</name>
    <dbReference type="NCBI Taxonomy" id="169435"/>
    <lineage>
        <taxon>Bacteria</taxon>
        <taxon>Bacillati</taxon>
        <taxon>Bacillota</taxon>
        <taxon>Clostridia</taxon>
        <taxon>Eubacteriales</taxon>
        <taxon>Oscillospiraceae</taxon>
        <taxon>Anaerotruncus</taxon>
    </lineage>
</organism>
<reference evidence="2" key="3">
    <citation type="journal article" date="2018" name="BMC Genomics">
        <title>Whole genome sequencing and function prediction of 133 gut anaerobes isolated from chicken caecum in pure cultures.</title>
        <authorList>
            <person name="Medvecky M."/>
            <person name="Cejkova D."/>
            <person name="Polansky O."/>
            <person name="Karasova D."/>
            <person name="Kubasova T."/>
            <person name="Cizek A."/>
            <person name="Rychlik I."/>
        </authorList>
    </citation>
    <scope>NUCLEOTIDE SEQUENCE</scope>
    <source>
        <strain evidence="2">An175</strain>
    </source>
</reference>
<reference evidence="3 6" key="4">
    <citation type="submission" date="2018-08" db="EMBL/GenBank/DDBJ databases">
        <title>A genome reference for cultivated species of the human gut microbiota.</title>
        <authorList>
            <person name="Zou Y."/>
            <person name="Xue W."/>
            <person name="Luo G."/>
        </authorList>
    </citation>
    <scope>NUCLEOTIDE SEQUENCE [LARGE SCALE GENOMIC DNA]</scope>
    <source>
        <strain evidence="3 6">TF05-12AC</strain>
    </source>
</reference>
<name>A0A174MAF2_9FIRM</name>
<evidence type="ECO:0000313" key="3">
    <source>
        <dbReference type="EMBL" id="RGE67736.1"/>
    </source>
</evidence>
<dbReference type="GeneID" id="72464731"/>
<dbReference type="NCBIfam" id="TIGR00738">
    <property type="entry name" value="rrf2_super"/>
    <property type="match status" value="1"/>
</dbReference>
<dbReference type="Pfam" id="PF02082">
    <property type="entry name" value="Rrf2"/>
    <property type="match status" value="1"/>
</dbReference>
<dbReference type="EMBL" id="CZBE01000002">
    <property type="protein sequence ID" value="CUP31178.1"/>
    <property type="molecule type" value="Genomic_DNA"/>
</dbReference>
<evidence type="ECO:0000313" key="2">
    <source>
        <dbReference type="EMBL" id="OUP69617.1"/>
    </source>
</evidence>
<dbReference type="InterPro" id="IPR036388">
    <property type="entry name" value="WH-like_DNA-bd_sf"/>
</dbReference>
<dbReference type="AlphaFoldDB" id="A0A174MAF2"/>
<dbReference type="Proteomes" id="UP000196386">
    <property type="component" value="Unassembled WGS sequence"/>
</dbReference>
<dbReference type="SUPFAM" id="SSF46785">
    <property type="entry name" value="Winged helix' DNA-binding domain"/>
    <property type="match status" value="1"/>
</dbReference>
<dbReference type="InterPro" id="IPR036390">
    <property type="entry name" value="WH_DNA-bd_sf"/>
</dbReference>
<evidence type="ECO:0000313" key="5">
    <source>
        <dbReference type="Proteomes" id="UP000196386"/>
    </source>
</evidence>
<dbReference type="GO" id="GO:0005829">
    <property type="term" value="C:cytosol"/>
    <property type="evidence" value="ECO:0007669"/>
    <property type="project" value="TreeGrafter"/>
</dbReference>
<proteinExistence type="predicted"/>
<reference evidence="5" key="2">
    <citation type="submission" date="2017-04" db="EMBL/GenBank/DDBJ databases">
        <title>Function of individual gut microbiota members based on whole genome sequencing of pure cultures obtained from chicken caecum.</title>
        <authorList>
            <person name="Medvecky M."/>
            <person name="Cejkova D."/>
            <person name="Polansky O."/>
            <person name="Karasova D."/>
            <person name="Kubasova T."/>
            <person name="Cizek A."/>
            <person name="Rychlik I."/>
        </authorList>
    </citation>
    <scope>NUCLEOTIDE SEQUENCE [LARGE SCALE GENOMIC DNA]</scope>
    <source>
        <strain evidence="5">An175</strain>
    </source>
</reference>
<evidence type="ECO:0000313" key="1">
    <source>
        <dbReference type="EMBL" id="CUP31178.1"/>
    </source>
</evidence>
<dbReference type="Proteomes" id="UP000095765">
    <property type="component" value="Unassembled WGS sequence"/>
</dbReference>
<dbReference type="PROSITE" id="PS51197">
    <property type="entry name" value="HTH_RRF2_2"/>
    <property type="match status" value="1"/>
</dbReference>
<reference evidence="1 4" key="1">
    <citation type="submission" date="2015-09" db="EMBL/GenBank/DDBJ databases">
        <authorList>
            <consortium name="Pathogen Informatics"/>
        </authorList>
    </citation>
    <scope>NUCLEOTIDE SEQUENCE [LARGE SCALE GENOMIC DNA]</scope>
    <source>
        <strain evidence="1 4">2789STDY5834939</strain>
    </source>
</reference>
<dbReference type="EMBL" id="NFKP01000008">
    <property type="protein sequence ID" value="OUP69617.1"/>
    <property type="molecule type" value="Genomic_DNA"/>
</dbReference>
<accession>A0A174MAF2</accession>
<dbReference type="Proteomes" id="UP000260828">
    <property type="component" value="Unassembled WGS sequence"/>
</dbReference>
<gene>
    <name evidence="2" type="ORF">B5F11_08200</name>
    <name evidence="3" type="ORF">DXC40_09630</name>
    <name evidence="1" type="ORF">ERS852551_00421</name>
</gene>
<dbReference type="Gene3D" id="1.10.10.10">
    <property type="entry name" value="Winged helix-like DNA-binding domain superfamily/Winged helix DNA-binding domain"/>
    <property type="match status" value="1"/>
</dbReference>
<sequence>MYITLEADYAVRIVDCLAQHQMRMDAKSLSAATGVTLRFALKILRKLVAEGIVRSYKGTQGGYELARPAGEIALGEVIEIVEGPIVISRCVGDDTFQCSRVEKCACRFNKTYTEIAQLVREHLYAVNFEQ</sequence>
<dbReference type="EMBL" id="QVME01000004">
    <property type="protein sequence ID" value="RGE67736.1"/>
    <property type="molecule type" value="Genomic_DNA"/>
</dbReference>
<dbReference type="OrthoDB" id="9808360at2"/>